<feature type="compositionally biased region" description="Pro residues" evidence="1">
    <location>
        <begin position="92"/>
        <end position="109"/>
    </location>
</feature>
<dbReference type="EMBL" id="JAAALK010000290">
    <property type="protein sequence ID" value="KAG8046855.1"/>
    <property type="molecule type" value="Genomic_DNA"/>
</dbReference>
<organism evidence="2 3">
    <name type="scientific">Zizania palustris</name>
    <name type="common">Northern wild rice</name>
    <dbReference type="NCBI Taxonomy" id="103762"/>
    <lineage>
        <taxon>Eukaryota</taxon>
        <taxon>Viridiplantae</taxon>
        <taxon>Streptophyta</taxon>
        <taxon>Embryophyta</taxon>
        <taxon>Tracheophyta</taxon>
        <taxon>Spermatophyta</taxon>
        <taxon>Magnoliopsida</taxon>
        <taxon>Liliopsida</taxon>
        <taxon>Poales</taxon>
        <taxon>Poaceae</taxon>
        <taxon>BOP clade</taxon>
        <taxon>Oryzoideae</taxon>
        <taxon>Oryzeae</taxon>
        <taxon>Zizaniinae</taxon>
        <taxon>Zizania</taxon>
    </lineage>
</organism>
<dbReference type="AlphaFoldDB" id="A0A8J5RKZ5"/>
<feature type="compositionally biased region" description="Low complexity" evidence="1">
    <location>
        <begin position="78"/>
        <end position="91"/>
    </location>
</feature>
<keyword evidence="3" id="KW-1185">Reference proteome</keyword>
<name>A0A8J5RKZ5_ZIZPA</name>
<reference evidence="2" key="1">
    <citation type="journal article" date="2021" name="bioRxiv">
        <title>Whole Genome Assembly and Annotation of Northern Wild Rice, Zizania palustris L., Supports a Whole Genome Duplication in the Zizania Genus.</title>
        <authorList>
            <person name="Haas M."/>
            <person name="Kono T."/>
            <person name="Macchietto M."/>
            <person name="Millas R."/>
            <person name="McGilp L."/>
            <person name="Shao M."/>
            <person name="Duquette J."/>
            <person name="Hirsch C.N."/>
            <person name="Kimball J."/>
        </authorList>
    </citation>
    <scope>NUCLEOTIDE SEQUENCE</scope>
    <source>
        <tissue evidence="2">Fresh leaf tissue</tissue>
    </source>
</reference>
<gene>
    <name evidence="2" type="ORF">GUJ93_ZPchr0008g13457</name>
</gene>
<evidence type="ECO:0000256" key="1">
    <source>
        <dbReference type="SAM" id="MobiDB-lite"/>
    </source>
</evidence>
<proteinExistence type="predicted"/>
<feature type="region of interest" description="Disordered" evidence="1">
    <location>
        <begin position="70"/>
        <end position="121"/>
    </location>
</feature>
<accession>A0A8J5RKZ5</accession>
<comment type="caution">
    <text evidence="2">The sequence shown here is derived from an EMBL/GenBank/DDBJ whole genome shotgun (WGS) entry which is preliminary data.</text>
</comment>
<evidence type="ECO:0000313" key="3">
    <source>
        <dbReference type="Proteomes" id="UP000729402"/>
    </source>
</evidence>
<protein>
    <submittedName>
        <fullName evidence="2">Uncharacterized protein</fullName>
    </submittedName>
</protein>
<sequence length="308" mass="33007">MATPNLNYYKATTFPFPPSAPRAPFPPSAPCHALLSPPHAPRFLVATARPIKLLSESPRKAALSPPREIIAHPTKPYRPSCPSRIPSAAARPPSPLPLATPRLLPPRPSGNPSAAARSLPLGGRRVLPPFVRAAATSPPPSALPAPSTSSLGYSLRLARSEHRQMATQRTTRSPSAHVPRSHIASSLRLARSEHRRMACSVPAPLRAPARGAPLAQSTSRAHLPPPFSLVSSDNCHIDHVTHAARFPRKTTHRHHHAQLPSITLTLFQPSPTSPTAPHLRPPTAKLLNRGCSKLHQVCSPRSSSTAPD</sequence>
<evidence type="ECO:0000313" key="2">
    <source>
        <dbReference type="EMBL" id="KAG8046855.1"/>
    </source>
</evidence>
<reference evidence="2" key="2">
    <citation type="submission" date="2021-02" db="EMBL/GenBank/DDBJ databases">
        <authorList>
            <person name="Kimball J.A."/>
            <person name="Haas M.W."/>
            <person name="Macchietto M."/>
            <person name="Kono T."/>
            <person name="Duquette J."/>
            <person name="Shao M."/>
        </authorList>
    </citation>
    <scope>NUCLEOTIDE SEQUENCE</scope>
    <source>
        <tissue evidence="2">Fresh leaf tissue</tissue>
    </source>
</reference>
<dbReference type="Proteomes" id="UP000729402">
    <property type="component" value="Unassembled WGS sequence"/>
</dbReference>